<dbReference type="Proteomes" id="UP000095283">
    <property type="component" value="Unplaced"/>
</dbReference>
<reference evidence="3" key="1">
    <citation type="submission" date="2016-11" db="UniProtKB">
        <authorList>
            <consortium name="WormBaseParasite"/>
        </authorList>
    </citation>
    <scope>IDENTIFICATION</scope>
</reference>
<protein>
    <submittedName>
        <fullName evidence="3">Uncharacterized protein</fullName>
    </submittedName>
</protein>
<evidence type="ECO:0000256" key="1">
    <source>
        <dbReference type="SAM" id="MobiDB-lite"/>
    </source>
</evidence>
<evidence type="ECO:0000313" key="2">
    <source>
        <dbReference type="Proteomes" id="UP000095283"/>
    </source>
</evidence>
<evidence type="ECO:0000313" key="3">
    <source>
        <dbReference type="WBParaSite" id="Hba_07576"/>
    </source>
</evidence>
<dbReference type="WBParaSite" id="Hba_07576">
    <property type="protein sequence ID" value="Hba_07576"/>
    <property type="gene ID" value="Hba_07576"/>
</dbReference>
<sequence>MQSFAIDSLIGDKLSVPTTQAPPHVTVASASDDDYSQNELRVPPTNPRHHPYLSTAYPILLLVFMQMHIIGVTTIPNQLP</sequence>
<keyword evidence="2" id="KW-1185">Reference proteome</keyword>
<feature type="region of interest" description="Disordered" evidence="1">
    <location>
        <begin position="17"/>
        <end position="48"/>
    </location>
</feature>
<name>A0A1I7WQZ4_HETBA</name>
<organism evidence="2 3">
    <name type="scientific">Heterorhabditis bacteriophora</name>
    <name type="common">Entomopathogenic nematode worm</name>
    <dbReference type="NCBI Taxonomy" id="37862"/>
    <lineage>
        <taxon>Eukaryota</taxon>
        <taxon>Metazoa</taxon>
        <taxon>Ecdysozoa</taxon>
        <taxon>Nematoda</taxon>
        <taxon>Chromadorea</taxon>
        <taxon>Rhabditida</taxon>
        <taxon>Rhabditina</taxon>
        <taxon>Rhabditomorpha</taxon>
        <taxon>Strongyloidea</taxon>
        <taxon>Heterorhabditidae</taxon>
        <taxon>Heterorhabditis</taxon>
    </lineage>
</organism>
<accession>A0A1I7WQZ4</accession>
<dbReference type="AlphaFoldDB" id="A0A1I7WQZ4"/>
<proteinExistence type="predicted"/>